<dbReference type="InterPro" id="IPR001650">
    <property type="entry name" value="Helicase_C-like"/>
</dbReference>
<dbReference type="PROSITE" id="PS51194">
    <property type="entry name" value="HELICASE_CTER"/>
    <property type="match status" value="1"/>
</dbReference>
<dbReference type="SMART" id="SM00487">
    <property type="entry name" value="DEXDc"/>
    <property type="match status" value="1"/>
</dbReference>
<evidence type="ECO:0000256" key="5">
    <source>
        <dbReference type="ARBA" id="ARBA00022801"/>
    </source>
</evidence>
<evidence type="ECO:0000259" key="14">
    <source>
        <dbReference type="PROSITE" id="PS51194"/>
    </source>
</evidence>
<keyword evidence="8" id="KW-0508">mRNA splicing</keyword>
<evidence type="ECO:0000256" key="11">
    <source>
        <dbReference type="ARBA" id="ARBA00060734"/>
    </source>
</evidence>
<evidence type="ECO:0000259" key="13">
    <source>
        <dbReference type="PROSITE" id="PS51192"/>
    </source>
</evidence>
<dbReference type="InterPro" id="IPR007502">
    <property type="entry name" value="Helicase-assoc_dom"/>
</dbReference>
<keyword evidence="16" id="KW-1185">Reference proteome</keyword>
<dbReference type="SUPFAM" id="SSF52540">
    <property type="entry name" value="P-loop containing nucleoside triphosphate hydrolases"/>
    <property type="match status" value="1"/>
</dbReference>
<comment type="caution">
    <text evidence="15">The sequence shown here is derived from an EMBL/GenBank/DDBJ whole genome shotgun (WGS) entry which is preliminary data.</text>
</comment>
<comment type="similarity">
    <text evidence="11">Belongs to the DEAD box helicase family. DEAH subfamily. PRP43 sub-subfamily.</text>
</comment>
<dbReference type="Pfam" id="PF21010">
    <property type="entry name" value="HA2_C"/>
    <property type="match status" value="1"/>
</dbReference>
<keyword evidence="3" id="KW-0747">Spliceosome</keyword>
<dbReference type="SMR" id="A0A8X7YRC2"/>
<dbReference type="InterPro" id="IPR011545">
    <property type="entry name" value="DEAD/DEAH_box_helicase_dom"/>
</dbReference>
<evidence type="ECO:0000256" key="6">
    <source>
        <dbReference type="ARBA" id="ARBA00022806"/>
    </source>
</evidence>
<keyword evidence="4" id="KW-0547">Nucleotide-binding</keyword>
<reference evidence="15" key="1">
    <citation type="journal article" date="2020" name="bioRxiv">
        <title>Hybrid origin of Populus tomentosa Carr. identified through genome sequencing and phylogenomic analysis.</title>
        <authorList>
            <person name="An X."/>
            <person name="Gao K."/>
            <person name="Chen Z."/>
            <person name="Li J."/>
            <person name="Yang X."/>
            <person name="Yang X."/>
            <person name="Zhou J."/>
            <person name="Guo T."/>
            <person name="Zhao T."/>
            <person name="Huang S."/>
            <person name="Miao D."/>
            <person name="Khan W.U."/>
            <person name="Rao P."/>
            <person name="Ye M."/>
            <person name="Lei B."/>
            <person name="Liao W."/>
            <person name="Wang J."/>
            <person name="Ji L."/>
            <person name="Li Y."/>
            <person name="Guo B."/>
            <person name="Mustafa N.S."/>
            <person name="Li S."/>
            <person name="Yun Q."/>
            <person name="Keller S.R."/>
            <person name="Mao J."/>
            <person name="Zhang R."/>
            <person name="Strauss S.H."/>
        </authorList>
    </citation>
    <scope>NUCLEOTIDE SEQUENCE</scope>
    <source>
        <strain evidence="15">GM15</strain>
        <tissue evidence="15">Leaf</tissue>
    </source>
</reference>
<dbReference type="AlphaFoldDB" id="A0A8X7YRC2"/>
<dbReference type="Gene3D" id="3.40.50.300">
    <property type="entry name" value="P-loop containing nucleotide triphosphate hydrolases"/>
    <property type="match status" value="2"/>
</dbReference>
<name>A0A8X7YRC2_POPTO</name>
<dbReference type="GO" id="GO:0003724">
    <property type="term" value="F:RNA helicase activity"/>
    <property type="evidence" value="ECO:0007669"/>
    <property type="project" value="UniProtKB-EC"/>
</dbReference>
<proteinExistence type="inferred from homology"/>
<evidence type="ECO:0000256" key="10">
    <source>
        <dbReference type="ARBA" id="ARBA00058987"/>
    </source>
</evidence>
<dbReference type="OrthoDB" id="10253254at2759"/>
<dbReference type="GO" id="GO:0005524">
    <property type="term" value="F:ATP binding"/>
    <property type="evidence" value="ECO:0007669"/>
    <property type="project" value="UniProtKB-KW"/>
</dbReference>
<evidence type="ECO:0000256" key="4">
    <source>
        <dbReference type="ARBA" id="ARBA00022741"/>
    </source>
</evidence>
<dbReference type="InterPro" id="IPR027417">
    <property type="entry name" value="P-loop_NTPase"/>
</dbReference>
<evidence type="ECO:0000313" key="16">
    <source>
        <dbReference type="Proteomes" id="UP000886885"/>
    </source>
</evidence>
<dbReference type="Pfam" id="PF07717">
    <property type="entry name" value="OB_NTP_bind"/>
    <property type="match status" value="1"/>
</dbReference>
<dbReference type="Gene3D" id="1.20.120.1080">
    <property type="match status" value="1"/>
</dbReference>
<dbReference type="InterPro" id="IPR011709">
    <property type="entry name" value="DEAD-box_helicase_OB_fold"/>
</dbReference>
<evidence type="ECO:0000256" key="3">
    <source>
        <dbReference type="ARBA" id="ARBA00022728"/>
    </source>
</evidence>
<dbReference type="FunFam" id="3.40.50.300:FF:000007">
    <property type="entry name" value="Pre-mRNA-splicing factor ATP-dependent RNA helicase"/>
    <property type="match status" value="1"/>
</dbReference>
<protein>
    <recommendedName>
        <fullName evidence="1">RNA helicase</fullName>
        <ecNumber evidence="1">3.6.4.13</ecNumber>
    </recommendedName>
    <alternativeName>
        <fullName evidence="12">DEAH RNA helicase homolog PRP43</fullName>
    </alternativeName>
</protein>
<sequence>MMGTERKRKVSLFDVVDEASVSAKLLKSNGAMNNNNNEGSSSINRWNGKPYSQRYYEILEKRKNLPVWHQKEDFLQVLKKNQVLVLVGETGSGKTTQIPQFVLEAVELESSDRRRKMMIGCTQPRRVAAMSVSRRVAEEMDVTIGEEVGYSIRFEDCSSARTVLKYLTDGMLLREAMTDPLLERYKVIILDEAHERTLATDVLFGLIKEVLKNRPDLKLVVMSATLEAEKFQGYFCEAPLMKVPGRLHPVEIFYTQEPERDYLEAAIRTVVQIHLCEPHGDILVFLTGEEEIEDACRKITKEIGNLGDQVGPVKIVPLYSTLPPAMQQKIFEPAPPPLQEGGPSGRKIVVSTNIAETSLTIDGIVYVIDPGFSKQKVYNPRVRVESLLVSPISKASAHQRSGRAGRTQPGKCFRLYTERSFNQDLQPQTFPEILRSNLANTVLTLKKLGIDDLVHFDFMDPPAPETLMRALEVLNYLGALDDEGNMTKLGEIMSEFPLDPQLSKMLVVSPEFNCSNEILSISAMLSVPNCFVRPREAQKAADEAKARFGHIDGDHLTLLNVYHAFKQNNEDPSWCYENFINHRALKAADNVRQQLVRIMARFNLRLCSTDFNSRDYYINIRKAILAGYFMQVAHLERSGHYLTVKDNQAVHLHPSNCLDHKPEWVIYNEYVLTSRNYIRTVLDIRGEWLVDIASHYYDLDNFPQCEAKRVLEKLYKKREREREDNKNRK</sequence>
<keyword evidence="7" id="KW-0067">ATP-binding</keyword>
<keyword evidence="5" id="KW-0378">Hydrolase</keyword>
<dbReference type="InterPro" id="IPR014001">
    <property type="entry name" value="Helicase_ATP-bd"/>
</dbReference>
<dbReference type="GO" id="GO:0005681">
    <property type="term" value="C:spliceosomal complex"/>
    <property type="evidence" value="ECO:0007669"/>
    <property type="project" value="UniProtKB-KW"/>
</dbReference>
<dbReference type="GO" id="GO:0008380">
    <property type="term" value="P:RNA splicing"/>
    <property type="evidence" value="ECO:0007669"/>
    <property type="project" value="UniProtKB-KW"/>
</dbReference>
<dbReference type="GO" id="GO:0016787">
    <property type="term" value="F:hydrolase activity"/>
    <property type="evidence" value="ECO:0007669"/>
    <property type="project" value="UniProtKB-KW"/>
</dbReference>
<evidence type="ECO:0000256" key="2">
    <source>
        <dbReference type="ARBA" id="ARBA00022664"/>
    </source>
</evidence>
<organism evidence="15 16">
    <name type="scientific">Populus tomentosa</name>
    <name type="common">Chinese white poplar</name>
    <dbReference type="NCBI Taxonomy" id="118781"/>
    <lineage>
        <taxon>Eukaryota</taxon>
        <taxon>Viridiplantae</taxon>
        <taxon>Streptophyta</taxon>
        <taxon>Embryophyta</taxon>
        <taxon>Tracheophyta</taxon>
        <taxon>Spermatophyta</taxon>
        <taxon>Magnoliopsida</taxon>
        <taxon>eudicotyledons</taxon>
        <taxon>Gunneridae</taxon>
        <taxon>Pentapetalae</taxon>
        <taxon>rosids</taxon>
        <taxon>fabids</taxon>
        <taxon>Malpighiales</taxon>
        <taxon>Salicaceae</taxon>
        <taxon>Saliceae</taxon>
        <taxon>Populus</taxon>
    </lineage>
</organism>
<dbReference type="Proteomes" id="UP000886885">
    <property type="component" value="Chromosome 14A"/>
</dbReference>
<dbReference type="SMART" id="SM00847">
    <property type="entry name" value="HA2"/>
    <property type="match status" value="1"/>
</dbReference>
<dbReference type="EC" id="3.6.4.13" evidence="1"/>
<dbReference type="CDD" id="cd17973">
    <property type="entry name" value="DEXHc_DHX15"/>
    <property type="match status" value="1"/>
</dbReference>
<dbReference type="PROSITE" id="PS51192">
    <property type="entry name" value="HELICASE_ATP_BIND_1"/>
    <property type="match status" value="1"/>
</dbReference>
<dbReference type="InterPro" id="IPR044756">
    <property type="entry name" value="DHX15_DEXHc"/>
</dbReference>
<keyword evidence="2" id="KW-0507">mRNA processing</keyword>
<evidence type="ECO:0000256" key="8">
    <source>
        <dbReference type="ARBA" id="ARBA00023187"/>
    </source>
</evidence>
<dbReference type="Pfam" id="PF00271">
    <property type="entry name" value="Helicase_C"/>
    <property type="match status" value="1"/>
</dbReference>
<dbReference type="Pfam" id="PF00270">
    <property type="entry name" value="DEAD"/>
    <property type="match status" value="1"/>
</dbReference>
<evidence type="ECO:0000313" key="15">
    <source>
        <dbReference type="EMBL" id="KAG6749770.1"/>
    </source>
</evidence>
<dbReference type="CDD" id="cd18791">
    <property type="entry name" value="SF2_C_RHA"/>
    <property type="match status" value="1"/>
</dbReference>
<feature type="domain" description="Helicase ATP-binding" evidence="13">
    <location>
        <begin position="75"/>
        <end position="244"/>
    </location>
</feature>
<dbReference type="GO" id="GO:0006397">
    <property type="term" value="P:mRNA processing"/>
    <property type="evidence" value="ECO:0007669"/>
    <property type="project" value="UniProtKB-KW"/>
</dbReference>
<gene>
    <name evidence="15" type="ORF">POTOM_046839</name>
</gene>
<dbReference type="Pfam" id="PF04408">
    <property type="entry name" value="WHD_HA2"/>
    <property type="match status" value="1"/>
</dbReference>
<evidence type="ECO:0000256" key="1">
    <source>
        <dbReference type="ARBA" id="ARBA00012552"/>
    </source>
</evidence>
<feature type="domain" description="Helicase C-terminal" evidence="14">
    <location>
        <begin position="269"/>
        <end position="449"/>
    </location>
</feature>
<dbReference type="GO" id="GO:0003729">
    <property type="term" value="F:mRNA binding"/>
    <property type="evidence" value="ECO:0007669"/>
    <property type="project" value="UniProtKB-ARBA"/>
</dbReference>
<dbReference type="FunFam" id="1.20.120.1080:FF:000003">
    <property type="entry name" value="Pre-mRNA-splicing factor ATP-dependent RNA helicase PRP43"/>
    <property type="match status" value="1"/>
</dbReference>
<dbReference type="EMBL" id="JAAWWB010000027">
    <property type="protein sequence ID" value="KAG6749770.1"/>
    <property type="molecule type" value="Genomic_DNA"/>
</dbReference>
<dbReference type="PANTHER" id="PTHR18934:SF109">
    <property type="entry name" value="ATP-DEPENDENT RNA HELICASE DHX15 HOMOLOG"/>
    <property type="match status" value="1"/>
</dbReference>
<accession>A0A8X7YRC2</accession>
<evidence type="ECO:0000256" key="9">
    <source>
        <dbReference type="ARBA" id="ARBA00047984"/>
    </source>
</evidence>
<comment type="function">
    <text evidence="10">May be involved in pre-mRNA splicing.</text>
</comment>
<evidence type="ECO:0000256" key="12">
    <source>
        <dbReference type="ARBA" id="ARBA00078284"/>
    </source>
</evidence>
<dbReference type="SMART" id="SM00490">
    <property type="entry name" value="HELICc"/>
    <property type="match status" value="1"/>
</dbReference>
<keyword evidence="6" id="KW-0347">Helicase</keyword>
<dbReference type="FunFam" id="3.40.50.300:FF:000951">
    <property type="entry name" value="Putative pre-mRNA-splicing factor ATP-dependent RNA helicase"/>
    <property type="match status" value="1"/>
</dbReference>
<evidence type="ECO:0000256" key="7">
    <source>
        <dbReference type="ARBA" id="ARBA00022840"/>
    </source>
</evidence>
<comment type="catalytic activity">
    <reaction evidence="9">
        <text>ATP + H2O = ADP + phosphate + H(+)</text>
        <dbReference type="Rhea" id="RHEA:13065"/>
        <dbReference type="ChEBI" id="CHEBI:15377"/>
        <dbReference type="ChEBI" id="CHEBI:15378"/>
        <dbReference type="ChEBI" id="CHEBI:30616"/>
        <dbReference type="ChEBI" id="CHEBI:43474"/>
        <dbReference type="ChEBI" id="CHEBI:456216"/>
        <dbReference type="EC" id="3.6.4.13"/>
    </reaction>
</comment>
<dbReference type="InterPro" id="IPR048333">
    <property type="entry name" value="HA2_WH"/>
</dbReference>
<dbReference type="PANTHER" id="PTHR18934">
    <property type="entry name" value="ATP-DEPENDENT RNA HELICASE"/>
    <property type="match status" value="1"/>
</dbReference>